<keyword evidence="2" id="KW-1185">Reference proteome</keyword>
<evidence type="ECO:0000313" key="1">
    <source>
        <dbReference type="EMBL" id="MBA8807934.1"/>
    </source>
</evidence>
<proteinExistence type="predicted"/>
<dbReference type="EMBL" id="JACGWV010000001">
    <property type="protein sequence ID" value="MBA8807934.1"/>
    <property type="molecule type" value="Genomic_DNA"/>
</dbReference>
<evidence type="ECO:0000313" key="2">
    <source>
        <dbReference type="Proteomes" id="UP000540568"/>
    </source>
</evidence>
<dbReference type="Proteomes" id="UP000540568">
    <property type="component" value="Unassembled WGS sequence"/>
</dbReference>
<gene>
    <name evidence="1" type="ORF">FHX71_001876</name>
</gene>
<accession>A0A7W3J840</accession>
<dbReference type="AlphaFoldDB" id="A0A7W3J840"/>
<comment type="caution">
    <text evidence="1">The sequence shown here is derived from an EMBL/GenBank/DDBJ whole genome shotgun (WGS) entry which is preliminary data.</text>
</comment>
<sequence length="49" mass="5365">MATPWDLGPASTVLTHPLHRLVPHPVRSPFVGESCPGVTFNIYRTGHSQ</sequence>
<protein>
    <submittedName>
        <fullName evidence="1">Uncharacterized protein</fullName>
    </submittedName>
</protein>
<name>A0A7W3J840_9MICO</name>
<reference evidence="1 2" key="1">
    <citation type="submission" date="2020-07" db="EMBL/GenBank/DDBJ databases">
        <title>Sequencing the genomes of 1000 actinobacteria strains.</title>
        <authorList>
            <person name="Klenk H.-P."/>
        </authorList>
    </citation>
    <scope>NUCLEOTIDE SEQUENCE [LARGE SCALE GENOMIC DNA]</scope>
    <source>
        <strain evidence="1 2">DSM 44121</strain>
    </source>
</reference>
<organism evidence="1 2">
    <name type="scientific">Promicromonospora sukumoe</name>
    <dbReference type="NCBI Taxonomy" id="88382"/>
    <lineage>
        <taxon>Bacteria</taxon>
        <taxon>Bacillati</taxon>
        <taxon>Actinomycetota</taxon>
        <taxon>Actinomycetes</taxon>
        <taxon>Micrococcales</taxon>
        <taxon>Promicromonosporaceae</taxon>
        <taxon>Promicromonospora</taxon>
    </lineage>
</organism>